<evidence type="ECO:0000256" key="3">
    <source>
        <dbReference type="SAM" id="MobiDB-lite"/>
    </source>
</evidence>
<dbReference type="Proteomes" id="UP000799118">
    <property type="component" value="Unassembled WGS sequence"/>
</dbReference>
<dbReference type="GO" id="GO:0005739">
    <property type="term" value="C:mitochondrion"/>
    <property type="evidence" value="ECO:0007669"/>
    <property type="project" value="UniProtKB-SubCell"/>
</dbReference>
<reference evidence="4" key="1">
    <citation type="journal article" date="2019" name="Environ. Microbiol.">
        <title>Fungal ecological strategies reflected in gene transcription - a case study of two litter decomposers.</title>
        <authorList>
            <person name="Barbi F."/>
            <person name="Kohler A."/>
            <person name="Barry K."/>
            <person name="Baskaran P."/>
            <person name="Daum C."/>
            <person name="Fauchery L."/>
            <person name="Ihrmark K."/>
            <person name="Kuo A."/>
            <person name="LaButti K."/>
            <person name="Lipzen A."/>
            <person name="Morin E."/>
            <person name="Grigoriev I.V."/>
            <person name="Henrissat B."/>
            <person name="Lindahl B."/>
            <person name="Martin F."/>
        </authorList>
    </citation>
    <scope>NUCLEOTIDE SEQUENCE</scope>
    <source>
        <strain evidence="4">JB14</strain>
    </source>
</reference>
<keyword evidence="2" id="KW-0496">Mitochondrion</keyword>
<evidence type="ECO:0000256" key="1">
    <source>
        <dbReference type="ARBA" id="ARBA00004173"/>
    </source>
</evidence>
<feature type="compositionally biased region" description="Basic and acidic residues" evidence="3">
    <location>
        <begin position="65"/>
        <end position="74"/>
    </location>
</feature>
<dbReference type="InterPro" id="IPR036639">
    <property type="entry name" value="Cyt_c_oxidase_su4_sf"/>
</dbReference>
<dbReference type="AlphaFoldDB" id="A0A6A4IE88"/>
<evidence type="ECO:0000313" key="5">
    <source>
        <dbReference type="Proteomes" id="UP000799118"/>
    </source>
</evidence>
<organism evidence="4 5">
    <name type="scientific">Gymnopus androsaceus JB14</name>
    <dbReference type="NCBI Taxonomy" id="1447944"/>
    <lineage>
        <taxon>Eukaryota</taxon>
        <taxon>Fungi</taxon>
        <taxon>Dikarya</taxon>
        <taxon>Basidiomycota</taxon>
        <taxon>Agaricomycotina</taxon>
        <taxon>Agaricomycetes</taxon>
        <taxon>Agaricomycetidae</taxon>
        <taxon>Agaricales</taxon>
        <taxon>Marasmiineae</taxon>
        <taxon>Omphalotaceae</taxon>
        <taxon>Gymnopus</taxon>
    </lineage>
</organism>
<protein>
    <submittedName>
        <fullName evidence="4">Uncharacterized protein</fullName>
    </submittedName>
</protein>
<dbReference type="GO" id="GO:0045277">
    <property type="term" value="C:respiratory chain complex IV"/>
    <property type="evidence" value="ECO:0007669"/>
    <property type="project" value="InterPro"/>
</dbReference>
<sequence>MQAALRLARHSASLRSATSIRCLATTANRPMSPAPLLHLLPLRPRKLSGENERRRPVYGLRPTRGGHEGTGKELSLDEKESWQVSVGYFFAFLNVACSILRGLWTSWTPCACEQTGDESRYLLVRLRSLVVAGIIFYAIRAMSPPPPRSINKEWGEASNQRALEAEDEPNHWYCLGRILWPRIR</sequence>
<accession>A0A6A4IE88</accession>
<name>A0A6A4IE88_9AGAR</name>
<dbReference type="EMBL" id="ML769398">
    <property type="protein sequence ID" value="KAE9407124.1"/>
    <property type="molecule type" value="Genomic_DNA"/>
</dbReference>
<proteinExistence type="predicted"/>
<evidence type="ECO:0000256" key="2">
    <source>
        <dbReference type="ARBA" id="ARBA00023128"/>
    </source>
</evidence>
<comment type="subcellular location">
    <subcellularLocation>
        <location evidence="1">Mitochondrion</location>
    </subcellularLocation>
</comment>
<dbReference type="GO" id="GO:0006123">
    <property type="term" value="P:mitochondrial electron transport, cytochrome c to oxygen"/>
    <property type="evidence" value="ECO:0007669"/>
    <property type="project" value="InterPro"/>
</dbReference>
<dbReference type="SUPFAM" id="SSF81406">
    <property type="entry name" value="Mitochondrial cytochrome c oxidase subunit IV"/>
    <property type="match status" value="1"/>
</dbReference>
<dbReference type="OrthoDB" id="186013at2759"/>
<feature type="region of interest" description="Disordered" evidence="3">
    <location>
        <begin position="51"/>
        <end position="74"/>
    </location>
</feature>
<dbReference type="InterPro" id="IPR004203">
    <property type="entry name" value="Cyt_c_oxidase_su4_fam"/>
</dbReference>
<dbReference type="Gene3D" id="1.10.442.10">
    <property type="entry name" value="Cytochrome c oxidase subunit IV"/>
    <property type="match status" value="1"/>
</dbReference>
<gene>
    <name evidence="4" type="ORF">BT96DRAFT_1014512</name>
</gene>
<keyword evidence="5" id="KW-1185">Reference proteome</keyword>
<dbReference type="Pfam" id="PF02936">
    <property type="entry name" value="COX4"/>
    <property type="match status" value="1"/>
</dbReference>
<evidence type="ECO:0000313" key="4">
    <source>
        <dbReference type="EMBL" id="KAE9407124.1"/>
    </source>
</evidence>